<name>A0ABY4HSA0_9FLAO</name>
<reference evidence="1" key="2">
    <citation type="submission" date="2022-04" db="EMBL/GenBank/DDBJ databases">
        <title>Complete Genome Sequence of Flavobacterium sediminilitoris YSM-43, Isolated from a Tidal Sediment.</title>
        <authorList>
            <person name="Lee P.A."/>
        </authorList>
    </citation>
    <scope>NUCLEOTIDE SEQUENCE</scope>
    <source>
        <strain evidence="1">YSM-43</strain>
    </source>
</reference>
<dbReference type="PROSITE" id="PS51257">
    <property type="entry name" value="PROKAR_LIPOPROTEIN"/>
    <property type="match status" value="1"/>
</dbReference>
<organism evidence="1 2">
    <name type="scientific">Flavobacterium sediminilitoris</name>
    <dbReference type="NCBI Taxonomy" id="2024526"/>
    <lineage>
        <taxon>Bacteria</taxon>
        <taxon>Pseudomonadati</taxon>
        <taxon>Bacteroidota</taxon>
        <taxon>Flavobacteriia</taxon>
        <taxon>Flavobacteriales</taxon>
        <taxon>Flavobacteriaceae</taxon>
        <taxon>Flavobacterium</taxon>
    </lineage>
</organism>
<dbReference type="SUPFAM" id="SSF52266">
    <property type="entry name" value="SGNH hydrolase"/>
    <property type="match status" value="2"/>
</dbReference>
<dbReference type="RefSeq" id="WP_246918649.1">
    <property type="nucleotide sequence ID" value="NZ_CP090145.1"/>
</dbReference>
<sequence length="553" mass="57366">MKNKFIYLAILAVGFTSCEPEFENDVDADYTSGEADFSSYVAIGNSLTAGYMDGTVYKSGQMNSFPNLLAQKFALVGGGAFTQPSYEDDVNNLGGFVLGGNPIVVGGVNQFKTRLVIDASEGRPENINGTSTVEISDLQATAYNNMGIPGAKSFHLGVPGYGNIAGVALGQANPYFVRHATSASATVLGDAMTKNPTFFTNWIGANDVLSYATNGGAQADGMTAAIDNNETNNTNPTTYGGNDITHVGVFASVYTGIINTLTSSGAKGVVATIPSVTSIPYFTTVPYAPLTAQGLGKPLVPPGSDLATQIAAGTAVINQLNAQLYGPLDGIFTAYGEPNRLNLLSTTSASPILIYDVDATDRSNEITAALTSTFGPALAAEIGQAFGKARQTTANDLLVLPASSVIGTPNTNASGNLAGLNLNLNGVSYPIANRWVLTANEKAKVASAITGYNNAIVSIAASKNLAVADMNAILGQLVTGLRVSSGQIYTANYFSGSATEGGVLFSLDGVHPNARGYAVITNEIIKVINQHYGSRLPLYYVSSFNGINIVPVN</sequence>
<accession>A0ABY4HSA0</accession>
<reference evidence="1" key="1">
    <citation type="submission" date="2021-12" db="EMBL/GenBank/DDBJ databases">
        <authorList>
            <person name="Cha I.-T."/>
            <person name="Lee K.-E."/>
            <person name="Park S.-J."/>
        </authorList>
    </citation>
    <scope>NUCLEOTIDE SEQUENCE</scope>
    <source>
        <strain evidence="1">YSM-43</strain>
    </source>
</reference>
<evidence type="ECO:0000313" key="2">
    <source>
        <dbReference type="Proteomes" id="UP000830454"/>
    </source>
</evidence>
<dbReference type="EMBL" id="CP090145">
    <property type="protein sequence ID" value="UOX35438.1"/>
    <property type="molecule type" value="Genomic_DNA"/>
</dbReference>
<dbReference type="Gene3D" id="3.40.50.1110">
    <property type="entry name" value="SGNH hydrolase"/>
    <property type="match status" value="2"/>
</dbReference>
<evidence type="ECO:0000313" key="1">
    <source>
        <dbReference type="EMBL" id="UOX35438.1"/>
    </source>
</evidence>
<keyword evidence="2" id="KW-1185">Reference proteome</keyword>
<gene>
    <name evidence="1" type="ORF">LXD69_07930</name>
</gene>
<proteinExistence type="predicted"/>
<protein>
    <submittedName>
        <fullName evidence="1">G-D-S-L family lipolytic protein</fullName>
    </submittedName>
</protein>
<dbReference type="InterPro" id="IPR036514">
    <property type="entry name" value="SGNH_hydro_sf"/>
</dbReference>
<dbReference type="Proteomes" id="UP000830454">
    <property type="component" value="Chromosome"/>
</dbReference>